<dbReference type="CDD" id="cd06170">
    <property type="entry name" value="LuxR_C_like"/>
    <property type="match status" value="1"/>
</dbReference>
<keyword evidence="1 5" id="KW-0238">DNA-binding</keyword>
<keyword evidence="6" id="KW-1185">Reference proteome</keyword>
<keyword evidence="2" id="KW-0597">Phosphoprotein</keyword>
<dbReference type="Pfam" id="PF00072">
    <property type="entry name" value="Response_reg"/>
    <property type="match status" value="1"/>
</dbReference>
<feature type="domain" description="Response regulatory" evidence="4">
    <location>
        <begin position="15"/>
        <end position="131"/>
    </location>
</feature>
<dbReference type="RefSeq" id="WP_110485943.1">
    <property type="nucleotide sequence ID" value="NZ_QJVC01000017.1"/>
</dbReference>
<dbReference type="OrthoDB" id="9808843at2"/>
<dbReference type="Gene3D" id="3.40.50.2300">
    <property type="match status" value="1"/>
</dbReference>
<dbReference type="SUPFAM" id="SSF46894">
    <property type="entry name" value="C-terminal effector domain of the bipartite response regulators"/>
    <property type="match status" value="1"/>
</dbReference>
<organism evidence="5 6">
    <name type="scientific">Arthrobacter psychrolactophilus</name>
    <dbReference type="NCBI Taxonomy" id="92442"/>
    <lineage>
        <taxon>Bacteria</taxon>
        <taxon>Bacillati</taxon>
        <taxon>Actinomycetota</taxon>
        <taxon>Actinomycetes</taxon>
        <taxon>Micrococcales</taxon>
        <taxon>Micrococcaceae</taxon>
        <taxon>Arthrobacter</taxon>
    </lineage>
</organism>
<evidence type="ECO:0000259" key="3">
    <source>
        <dbReference type="PROSITE" id="PS50043"/>
    </source>
</evidence>
<dbReference type="PANTHER" id="PTHR43214">
    <property type="entry name" value="TWO-COMPONENT RESPONSE REGULATOR"/>
    <property type="match status" value="1"/>
</dbReference>
<evidence type="ECO:0000256" key="2">
    <source>
        <dbReference type="PROSITE-ProRule" id="PRU00169"/>
    </source>
</evidence>
<evidence type="ECO:0000313" key="6">
    <source>
        <dbReference type="Proteomes" id="UP000247980"/>
    </source>
</evidence>
<dbReference type="GO" id="GO:0006355">
    <property type="term" value="P:regulation of DNA-templated transcription"/>
    <property type="evidence" value="ECO:0007669"/>
    <property type="project" value="InterPro"/>
</dbReference>
<dbReference type="PROSITE" id="PS50043">
    <property type="entry name" value="HTH_LUXR_2"/>
    <property type="match status" value="1"/>
</dbReference>
<dbReference type="InterPro" id="IPR011006">
    <property type="entry name" value="CheY-like_superfamily"/>
</dbReference>
<dbReference type="Proteomes" id="UP000247980">
    <property type="component" value="Unassembled WGS sequence"/>
</dbReference>
<reference evidence="5 6" key="1">
    <citation type="submission" date="2018-05" db="EMBL/GenBank/DDBJ databases">
        <title>Genetic diversity of glacier-inhabiting Cryobacterium bacteria in China and description of Cryobacterium mengkeensis sp. nov. and Arthrobacter glacialis sp. nov.</title>
        <authorList>
            <person name="Liu Q."/>
            <person name="Xin Y.-H."/>
        </authorList>
    </citation>
    <scope>NUCLEOTIDE SEQUENCE [LARGE SCALE GENOMIC DNA]</scope>
    <source>
        <strain evidence="5 6">B7</strain>
    </source>
</reference>
<dbReference type="Pfam" id="PF00196">
    <property type="entry name" value="GerE"/>
    <property type="match status" value="1"/>
</dbReference>
<dbReference type="InterPro" id="IPR039420">
    <property type="entry name" value="WalR-like"/>
</dbReference>
<dbReference type="InterPro" id="IPR000792">
    <property type="entry name" value="Tscrpt_reg_LuxR_C"/>
</dbReference>
<dbReference type="PROSITE" id="PS00622">
    <property type="entry name" value="HTH_LUXR_1"/>
    <property type="match status" value="1"/>
</dbReference>
<feature type="domain" description="HTH luxR-type" evidence="3">
    <location>
        <begin position="146"/>
        <end position="211"/>
    </location>
</feature>
<evidence type="ECO:0000313" key="5">
    <source>
        <dbReference type="EMBL" id="PYI37765.1"/>
    </source>
</evidence>
<protein>
    <submittedName>
        <fullName evidence="5">DNA-binding response regulator</fullName>
    </submittedName>
</protein>
<accession>A0A2V5IME7</accession>
<dbReference type="InterPro" id="IPR001789">
    <property type="entry name" value="Sig_transdc_resp-reg_receiver"/>
</dbReference>
<dbReference type="GO" id="GO:0003677">
    <property type="term" value="F:DNA binding"/>
    <property type="evidence" value="ECO:0007669"/>
    <property type="project" value="UniProtKB-KW"/>
</dbReference>
<dbReference type="SMART" id="SM00448">
    <property type="entry name" value="REC"/>
    <property type="match status" value="1"/>
</dbReference>
<evidence type="ECO:0000256" key="1">
    <source>
        <dbReference type="ARBA" id="ARBA00023125"/>
    </source>
</evidence>
<dbReference type="PANTHER" id="PTHR43214:SF42">
    <property type="entry name" value="TRANSCRIPTIONAL REGULATORY PROTEIN DESR"/>
    <property type="match status" value="1"/>
</dbReference>
<evidence type="ECO:0000259" key="4">
    <source>
        <dbReference type="PROSITE" id="PS50110"/>
    </source>
</evidence>
<gene>
    <name evidence="5" type="ORF">CVS30_13985</name>
</gene>
<name>A0A2V5IME7_9MICC</name>
<sequence>MVSPEQTPPPKKTIRVLLADDQALVRGALAALLNLEADIEVVAQASDGSNIVDLAREHRVQVALLDIQMPRVDGLVAAAMLRENVPDCKVLMVTTFDRPGYLRAAYDAGASAFLVKDTPSSELAAAVRRVHSETHTVDPSFSTQSLQHGPNPLTEREREILSLAQSGAPVAQIAVAVFLSVGTVRNHLSSAIGKTGAANRIEAARMAHDQGWI</sequence>
<dbReference type="PROSITE" id="PS50110">
    <property type="entry name" value="RESPONSE_REGULATORY"/>
    <property type="match status" value="1"/>
</dbReference>
<comment type="caution">
    <text evidence="5">The sequence shown here is derived from an EMBL/GenBank/DDBJ whole genome shotgun (WGS) entry which is preliminary data.</text>
</comment>
<dbReference type="InterPro" id="IPR016032">
    <property type="entry name" value="Sig_transdc_resp-reg_C-effctor"/>
</dbReference>
<dbReference type="PRINTS" id="PR00038">
    <property type="entry name" value="HTHLUXR"/>
</dbReference>
<dbReference type="EMBL" id="QJVC01000017">
    <property type="protein sequence ID" value="PYI37765.1"/>
    <property type="molecule type" value="Genomic_DNA"/>
</dbReference>
<dbReference type="GO" id="GO:0000160">
    <property type="term" value="P:phosphorelay signal transduction system"/>
    <property type="evidence" value="ECO:0007669"/>
    <property type="project" value="InterPro"/>
</dbReference>
<proteinExistence type="predicted"/>
<feature type="modified residue" description="4-aspartylphosphate" evidence="2">
    <location>
        <position position="66"/>
    </location>
</feature>
<dbReference type="SMART" id="SM00421">
    <property type="entry name" value="HTH_LUXR"/>
    <property type="match status" value="1"/>
</dbReference>
<dbReference type="SUPFAM" id="SSF52172">
    <property type="entry name" value="CheY-like"/>
    <property type="match status" value="1"/>
</dbReference>
<dbReference type="AlphaFoldDB" id="A0A2V5IME7"/>